<organism evidence="7 8">
    <name type="scientific">Arachis hypogaea</name>
    <name type="common">Peanut</name>
    <dbReference type="NCBI Taxonomy" id="3818"/>
    <lineage>
        <taxon>Eukaryota</taxon>
        <taxon>Viridiplantae</taxon>
        <taxon>Streptophyta</taxon>
        <taxon>Embryophyta</taxon>
        <taxon>Tracheophyta</taxon>
        <taxon>Spermatophyta</taxon>
        <taxon>Magnoliopsida</taxon>
        <taxon>eudicotyledons</taxon>
        <taxon>Gunneridae</taxon>
        <taxon>Pentapetalae</taxon>
        <taxon>rosids</taxon>
        <taxon>fabids</taxon>
        <taxon>Fabales</taxon>
        <taxon>Fabaceae</taxon>
        <taxon>Papilionoideae</taxon>
        <taxon>50 kb inversion clade</taxon>
        <taxon>dalbergioids sensu lato</taxon>
        <taxon>Dalbergieae</taxon>
        <taxon>Pterocarpus clade</taxon>
        <taxon>Arachis</taxon>
    </lineage>
</organism>
<keyword evidence="5" id="KW-0539">Nucleus</keyword>
<dbReference type="GO" id="GO:0046983">
    <property type="term" value="F:protein dimerization activity"/>
    <property type="evidence" value="ECO:0007669"/>
    <property type="project" value="InterPro"/>
</dbReference>
<dbReference type="AlphaFoldDB" id="A0A444Y1U4"/>
<dbReference type="CDD" id="cd11393">
    <property type="entry name" value="bHLH_AtbHLH_like"/>
    <property type="match status" value="1"/>
</dbReference>
<dbReference type="GO" id="GO:0003677">
    <property type="term" value="F:DNA binding"/>
    <property type="evidence" value="ECO:0007669"/>
    <property type="project" value="UniProtKB-KW"/>
</dbReference>
<dbReference type="PANTHER" id="PTHR45959:SF2">
    <property type="entry name" value="BHLH TRANSCRIPTION FACTOR"/>
    <property type="match status" value="1"/>
</dbReference>
<comment type="caution">
    <text evidence="7">The sequence shown here is derived from an EMBL/GenBank/DDBJ whole genome shotgun (WGS) entry which is preliminary data.</text>
</comment>
<sequence>MESIFWIFTSIKVTDKASILGEAINYVKQLQECVKELEKQNNDNKRGPTEPVIFLNKTQLLCRYNEDSSSEEEEEVEEDWRSKEEKQVLLDVEARMLEKEKEVLIEIHCEKENEIEVKILEQLEDIGVIFEKG</sequence>
<evidence type="ECO:0000256" key="2">
    <source>
        <dbReference type="ARBA" id="ARBA00023015"/>
    </source>
</evidence>
<dbReference type="SUPFAM" id="SSF47459">
    <property type="entry name" value="HLH, helix-loop-helix DNA-binding domain"/>
    <property type="match status" value="1"/>
</dbReference>
<keyword evidence="2" id="KW-0805">Transcription regulation</keyword>
<dbReference type="EMBL" id="SDMP01000018">
    <property type="protein sequence ID" value="RYQ95887.1"/>
    <property type="molecule type" value="Genomic_DNA"/>
</dbReference>
<dbReference type="PANTHER" id="PTHR45959">
    <property type="entry name" value="BHLH TRANSCRIPTION FACTOR"/>
    <property type="match status" value="1"/>
</dbReference>
<evidence type="ECO:0000256" key="3">
    <source>
        <dbReference type="ARBA" id="ARBA00023125"/>
    </source>
</evidence>
<keyword evidence="4" id="KW-0804">Transcription</keyword>
<dbReference type="GO" id="GO:0005634">
    <property type="term" value="C:nucleus"/>
    <property type="evidence" value="ECO:0007669"/>
    <property type="project" value="UniProtKB-SubCell"/>
</dbReference>
<accession>A0A444Y1U4</accession>
<dbReference type="InterPro" id="IPR036638">
    <property type="entry name" value="HLH_DNA-bd_sf"/>
</dbReference>
<protein>
    <recommendedName>
        <fullName evidence="9">BHLH domain-containing protein</fullName>
    </recommendedName>
</protein>
<dbReference type="InterPro" id="IPR045239">
    <property type="entry name" value="bHLH95_bHLH"/>
</dbReference>
<evidence type="ECO:0000256" key="1">
    <source>
        <dbReference type="ARBA" id="ARBA00004123"/>
    </source>
</evidence>
<proteinExistence type="predicted"/>
<name>A0A444Y1U4_ARAHY</name>
<reference evidence="7 8" key="1">
    <citation type="submission" date="2019-01" db="EMBL/GenBank/DDBJ databases">
        <title>Sequencing of cultivated peanut Arachis hypogaea provides insights into genome evolution and oil improvement.</title>
        <authorList>
            <person name="Chen X."/>
        </authorList>
    </citation>
    <scope>NUCLEOTIDE SEQUENCE [LARGE SCALE GENOMIC DNA]</scope>
    <source>
        <strain evidence="8">cv. Fuhuasheng</strain>
        <tissue evidence="7">Leaves</tissue>
    </source>
</reference>
<evidence type="ECO:0000256" key="4">
    <source>
        <dbReference type="ARBA" id="ARBA00023163"/>
    </source>
</evidence>
<dbReference type="STRING" id="3818.A0A444Y1U4"/>
<evidence type="ECO:0008006" key="9">
    <source>
        <dbReference type="Google" id="ProtNLM"/>
    </source>
</evidence>
<feature type="coiled-coil region" evidence="6">
    <location>
        <begin position="20"/>
        <end position="47"/>
    </location>
</feature>
<dbReference type="Proteomes" id="UP000289738">
    <property type="component" value="Chromosome B08"/>
</dbReference>
<keyword evidence="3" id="KW-0238">DNA-binding</keyword>
<evidence type="ECO:0000256" key="5">
    <source>
        <dbReference type="ARBA" id="ARBA00023242"/>
    </source>
</evidence>
<evidence type="ECO:0000313" key="7">
    <source>
        <dbReference type="EMBL" id="RYQ95887.1"/>
    </source>
</evidence>
<evidence type="ECO:0000313" key="8">
    <source>
        <dbReference type="Proteomes" id="UP000289738"/>
    </source>
</evidence>
<dbReference type="Gene3D" id="4.10.280.10">
    <property type="entry name" value="Helix-loop-helix DNA-binding domain"/>
    <property type="match status" value="1"/>
</dbReference>
<dbReference type="InterPro" id="IPR052610">
    <property type="entry name" value="bHLH_transcription_regulator"/>
</dbReference>
<comment type="subcellular location">
    <subcellularLocation>
        <location evidence="1">Nucleus</location>
    </subcellularLocation>
</comment>
<evidence type="ECO:0000256" key="6">
    <source>
        <dbReference type="SAM" id="Coils"/>
    </source>
</evidence>
<gene>
    <name evidence="7" type="ORF">Ahy_B08g091264</name>
</gene>
<keyword evidence="6" id="KW-0175">Coiled coil</keyword>
<keyword evidence="8" id="KW-1185">Reference proteome</keyword>